<dbReference type="EMBL" id="JAULSR010000002">
    <property type="protein sequence ID" value="KAK0630180.1"/>
    <property type="molecule type" value="Genomic_DNA"/>
</dbReference>
<evidence type="ECO:0008006" key="4">
    <source>
        <dbReference type="Google" id="ProtNLM"/>
    </source>
</evidence>
<keyword evidence="1" id="KW-0732">Signal</keyword>
<feature type="chain" id="PRO_5041221931" description="Secreted protein" evidence="1">
    <location>
        <begin position="20"/>
        <end position="115"/>
    </location>
</feature>
<evidence type="ECO:0000256" key="1">
    <source>
        <dbReference type="SAM" id="SignalP"/>
    </source>
</evidence>
<dbReference type="AlphaFoldDB" id="A0AA39XBG3"/>
<dbReference type="Proteomes" id="UP001174934">
    <property type="component" value="Unassembled WGS sequence"/>
</dbReference>
<proteinExistence type="predicted"/>
<sequence length="115" mass="12665">MLLLLLLMIMLACWIDVWSSRNSKVGPRLLSAIAPAKVKLGAEVTRCGVSQSHVSVQRHIQAPHTPLIICGIWQHHHPIRLPTAAIDARHVTQAGLHVKHVLGHQNNSISQFSCP</sequence>
<reference evidence="2" key="1">
    <citation type="submission" date="2023-06" db="EMBL/GenBank/DDBJ databases">
        <title>Genome-scale phylogeny and comparative genomics of the fungal order Sordariales.</title>
        <authorList>
            <consortium name="Lawrence Berkeley National Laboratory"/>
            <person name="Hensen N."/>
            <person name="Bonometti L."/>
            <person name="Westerberg I."/>
            <person name="Brannstrom I.O."/>
            <person name="Guillou S."/>
            <person name="Cros-Aarteil S."/>
            <person name="Calhoun S."/>
            <person name="Haridas S."/>
            <person name="Kuo A."/>
            <person name="Mondo S."/>
            <person name="Pangilinan J."/>
            <person name="Riley R."/>
            <person name="LaButti K."/>
            <person name="Andreopoulos B."/>
            <person name="Lipzen A."/>
            <person name="Chen C."/>
            <person name="Yanf M."/>
            <person name="Daum C."/>
            <person name="Ng V."/>
            <person name="Clum A."/>
            <person name="Steindorff A."/>
            <person name="Ohm R."/>
            <person name="Martin F."/>
            <person name="Silar P."/>
            <person name="Natvig D."/>
            <person name="Lalanne C."/>
            <person name="Gautier V."/>
            <person name="Ament-velasquez S.L."/>
            <person name="Kruys A."/>
            <person name="Hutchinson M.I."/>
            <person name="Powell A.J."/>
            <person name="Barry K."/>
            <person name="Miller A.N."/>
            <person name="Grigoriev I.V."/>
            <person name="Debuchy R."/>
            <person name="Gladieux P."/>
            <person name="Thoren M.H."/>
            <person name="Johannesson H."/>
        </authorList>
    </citation>
    <scope>NUCLEOTIDE SEQUENCE</scope>
    <source>
        <strain evidence="2">SMH3391-2</strain>
    </source>
</reference>
<organism evidence="2 3">
    <name type="scientific">Bombardia bombarda</name>
    <dbReference type="NCBI Taxonomy" id="252184"/>
    <lineage>
        <taxon>Eukaryota</taxon>
        <taxon>Fungi</taxon>
        <taxon>Dikarya</taxon>
        <taxon>Ascomycota</taxon>
        <taxon>Pezizomycotina</taxon>
        <taxon>Sordariomycetes</taxon>
        <taxon>Sordariomycetidae</taxon>
        <taxon>Sordariales</taxon>
        <taxon>Lasiosphaeriaceae</taxon>
        <taxon>Bombardia</taxon>
    </lineage>
</organism>
<name>A0AA39XBG3_9PEZI</name>
<evidence type="ECO:0000313" key="3">
    <source>
        <dbReference type="Proteomes" id="UP001174934"/>
    </source>
</evidence>
<feature type="signal peptide" evidence="1">
    <location>
        <begin position="1"/>
        <end position="19"/>
    </location>
</feature>
<comment type="caution">
    <text evidence="2">The sequence shown here is derived from an EMBL/GenBank/DDBJ whole genome shotgun (WGS) entry which is preliminary data.</text>
</comment>
<evidence type="ECO:0000313" key="2">
    <source>
        <dbReference type="EMBL" id="KAK0630180.1"/>
    </source>
</evidence>
<accession>A0AA39XBG3</accession>
<keyword evidence="3" id="KW-1185">Reference proteome</keyword>
<gene>
    <name evidence="2" type="ORF">B0T17DRAFT_214493</name>
</gene>
<protein>
    <recommendedName>
        <fullName evidence="4">Secreted protein</fullName>
    </recommendedName>
</protein>